<dbReference type="EMBL" id="QXGC01001244">
    <property type="protein sequence ID" value="KAE9207531.1"/>
    <property type="molecule type" value="Genomic_DNA"/>
</dbReference>
<proteinExistence type="predicted"/>
<evidence type="ECO:0000313" key="1">
    <source>
        <dbReference type="EMBL" id="KAE9207531.1"/>
    </source>
</evidence>
<gene>
    <name evidence="1" type="ORF">PF004_g17005</name>
</gene>
<dbReference type="AlphaFoldDB" id="A0A6G0NGS1"/>
<comment type="caution">
    <text evidence="1">The sequence shown here is derived from an EMBL/GenBank/DDBJ whole genome shotgun (WGS) entry which is preliminary data.</text>
</comment>
<accession>A0A6G0NGS1</accession>
<organism evidence="1 2">
    <name type="scientific">Phytophthora fragariae</name>
    <dbReference type="NCBI Taxonomy" id="53985"/>
    <lineage>
        <taxon>Eukaryota</taxon>
        <taxon>Sar</taxon>
        <taxon>Stramenopiles</taxon>
        <taxon>Oomycota</taxon>
        <taxon>Peronosporomycetes</taxon>
        <taxon>Peronosporales</taxon>
        <taxon>Peronosporaceae</taxon>
        <taxon>Phytophthora</taxon>
    </lineage>
</organism>
<evidence type="ECO:0000313" key="2">
    <source>
        <dbReference type="Proteomes" id="UP000476176"/>
    </source>
</evidence>
<name>A0A6G0NGS1_9STRA</name>
<sequence>MARLADDFAHETIVLTAAECGNAECGIASATWVQSDCLTLCIS</sequence>
<protein>
    <submittedName>
        <fullName evidence="1">Uncharacterized protein</fullName>
    </submittedName>
</protein>
<dbReference type="Proteomes" id="UP000476176">
    <property type="component" value="Unassembled WGS sequence"/>
</dbReference>
<reference evidence="1 2" key="1">
    <citation type="submission" date="2018-09" db="EMBL/GenBank/DDBJ databases">
        <title>Genomic investigation of the strawberry pathogen Phytophthora fragariae indicates pathogenicity is determined by transcriptional variation in three key races.</title>
        <authorList>
            <person name="Adams T.M."/>
            <person name="Armitage A.D."/>
            <person name="Sobczyk M.K."/>
            <person name="Bates H.J."/>
            <person name="Dunwell J.M."/>
            <person name="Nellist C.F."/>
            <person name="Harrison R.J."/>
        </authorList>
    </citation>
    <scope>NUCLEOTIDE SEQUENCE [LARGE SCALE GENOMIC DNA]</scope>
    <source>
        <strain evidence="1 2">BC-23</strain>
    </source>
</reference>